<name>A0AAV5MN27_9ROSI</name>
<dbReference type="AlphaFoldDB" id="A0AAV5MN27"/>
<proteinExistence type="predicted"/>
<dbReference type="Proteomes" id="UP001054252">
    <property type="component" value="Unassembled WGS sequence"/>
</dbReference>
<protein>
    <submittedName>
        <fullName evidence="1">Uncharacterized protein</fullName>
    </submittedName>
</protein>
<keyword evidence="2" id="KW-1185">Reference proteome</keyword>
<dbReference type="EMBL" id="BPVZ01000397">
    <property type="protein sequence ID" value="GKV50803.1"/>
    <property type="molecule type" value="Genomic_DNA"/>
</dbReference>
<evidence type="ECO:0000313" key="2">
    <source>
        <dbReference type="Proteomes" id="UP001054252"/>
    </source>
</evidence>
<sequence length="62" mass="7059">MYKHIEQASYQCYNRSRLSPLPPEPVALNYGCDANHDISLATVTRPNFKELKRKGREIGHGS</sequence>
<accession>A0AAV5MN27</accession>
<comment type="caution">
    <text evidence="1">The sequence shown here is derived from an EMBL/GenBank/DDBJ whole genome shotgun (WGS) entry which is preliminary data.</text>
</comment>
<reference evidence="1 2" key="1">
    <citation type="journal article" date="2021" name="Commun. Biol.">
        <title>The genome of Shorea leprosula (Dipterocarpaceae) highlights the ecological relevance of drought in aseasonal tropical rainforests.</title>
        <authorList>
            <person name="Ng K.K.S."/>
            <person name="Kobayashi M.J."/>
            <person name="Fawcett J.A."/>
            <person name="Hatakeyama M."/>
            <person name="Paape T."/>
            <person name="Ng C.H."/>
            <person name="Ang C.C."/>
            <person name="Tnah L.H."/>
            <person name="Lee C.T."/>
            <person name="Nishiyama T."/>
            <person name="Sese J."/>
            <person name="O'Brien M.J."/>
            <person name="Copetti D."/>
            <person name="Mohd Noor M.I."/>
            <person name="Ong R.C."/>
            <person name="Putra M."/>
            <person name="Sireger I.Z."/>
            <person name="Indrioko S."/>
            <person name="Kosugi Y."/>
            <person name="Izuno A."/>
            <person name="Isagi Y."/>
            <person name="Lee S.L."/>
            <person name="Shimizu K.K."/>
        </authorList>
    </citation>
    <scope>NUCLEOTIDE SEQUENCE [LARGE SCALE GENOMIC DNA]</scope>
    <source>
        <strain evidence="1">214</strain>
    </source>
</reference>
<evidence type="ECO:0000313" key="1">
    <source>
        <dbReference type="EMBL" id="GKV50803.1"/>
    </source>
</evidence>
<organism evidence="1 2">
    <name type="scientific">Rubroshorea leprosula</name>
    <dbReference type="NCBI Taxonomy" id="152421"/>
    <lineage>
        <taxon>Eukaryota</taxon>
        <taxon>Viridiplantae</taxon>
        <taxon>Streptophyta</taxon>
        <taxon>Embryophyta</taxon>
        <taxon>Tracheophyta</taxon>
        <taxon>Spermatophyta</taxon>
        <taxon>Magnoliopsida</taxon>
        <taxon>eudicotyledons</taxon>
        <taxon>Gunneridae</taxon>
        <taxon>Pentapetalae</taxon>
        <taxon>rosids</taxon>
        <taxon>malvids</taxon>
        <taxon>Malvales</taxon>
        <taxon>Dipterocarpaceae</taxon>
        <taxon>Rubroshorea</taxon>
    </lineage>
</organism>
<gene>
    <name evidence="1" type="ORF">SLEP1_g57496</name>
</gene>